<dbReference type="OrthoDB" id="6434239at2"/>
<protein>
    <submittedName>
        <fullName evidence="1">Type III secretion apparatus</fullName>
    </submittedName>
</protein>
<reference evidence="1 3" key="1">
    <citation type="journal article" date="2006" name="Genome Res.">
        <title>Massive genome erosion and functional adaptations provide insights into the symbiotic lifestyle of Sodalis glossinidius in the tsetse host.</title>
        <authorList>
            <person name="Toh H."/>
            <person name="Weiss B.L."/>
            <person name="Perkin S.A.H."/>
            <person name="Yamashita A."/>
            <person name="Oshima K."/>
            <person name="Hattori M."/>
            <person name="Aksoy S."/>
        </authorList>
    </citation>
    <scope>NUCLEOTIDE SEQUENCE [LARGE SCALE GENOMIC DNA]</scope>
    <source>
        <strain evidence="1">Morsitans</strain>
        <strain evidence="3">morsitans</strain>
    </source>
</reference>
<dbReference type="RefSeq" id="WP_011411890.1">
    <property type="nucleotide sequence ID" value="NC_007712.1"/>
</dbReference>
<dbReference type="EMBL" id="LN854557">
    <property type="protein sequence ID" value="CRL46378.1"/>
    <property type="molecule type" value="Genomic_DNA"/>
</dbReference>
<gene>
    <name evidence="1" type="ordered locus">SG2078</name>
    <name evidence="2" type="ORF">SGGMMB4_04957</name>
</gene>
<dbReference type="Proteomes" id="UP000001932">
    <property type="component" value="Chromosome"/>
</dbReference>
<dbReference type="STRING" id="343509.SG2078"/>
<organism evidence="1 3">
    <name type="scientific">Sodalis glossinidius (strain morsitans)</name>
    <dbReference type="NCBI Taxonomy" id="343509"/>
    <lineage>
        <taxon>Bacteria</taxon>
        <taxon>Pseudomonadati</taxon>
        <taxon>Pseudomonadota</taxon>
        <taxon>Gammaproteobacteria</taxon>
        <taxon>Enterobacterales</taxon>
        <taxon>Bruguierivoracaceae</taxon>
        <taxon>Sodalis</taxon>
    </lineage>
</organism>
<evidence type="ECO:0000313" key="2">
    <source>
        <dbReference type="EMBL" id="CRL46378.1"/>
    </source>
</evidence>
<sequence>MSGIGNLSPIGLSRYAGNASQSVIPIESISERAANAVNQQDNVDPMAAYMAQWNDANIKNDFLSRSMRLKMLSDVTTEIIRNSR</sequence>
<dbReference type="EMBL" id="AP008232">
    <property type="protein sequence ID" value="BAE75353.1"/>
    <property type="molecule type" value="Genomic_DNA"/>
</dbReference>
<proteinExistence type="predicted"/>
<name>Q2NR72_SODGM</name>
<evidence type="ECO:0000313" key="1">
    <source>
        <dbReference type="EMBL" id="BAE75353.1"/>
    </source>
</evidence>
<accession>Q2NR72</accession>
<reference evidence="2 4" key="2">
    <citation type="submission" date="2015-05" db="EMBL/GenBank/DDBJ databases">
        <authorList>
            <person name="Goodhead I."/>
        </authorList>
    </citation>
    <scope>NUCLEOTIDE SEQUENCE [LARGE SCALE GENOMIC DNA]</scope>
    <source>
        <strain evidence="2">B4</strain>
        <strain evidence="4">morsitans</strain>
    </source>
</reference>
<dbReference type="Proteomes" id="UP000245838">
    <property type="component" value="Chromosome sggmmb4_Chromosome"/>
</dbReference>
<evidence type="ECO:0000313" key="3">
    <source>
        <dbReference type="Proteomes" id="UP000001932"/>
    </source>
</evidence>
<dbReference type="HOGENOM" id="CLU_2521484_0_0_6"/>
<dbReference type="BioCyc" id="SGLO343509:SGP1_RS19100-MONOMER"/>
<dbReference type="KEGG" id="sgl:SG2078"/>
<keyword evidence="3" id="KW-1185">Reference proteome</keyword>
<evidence type="ECO:0000313" key="4">
    <source>
        <dbReference type="Proteomes" id="UP000245838"/>
    </source>
</evidence>
<dbReference type="AlphaFoldDB" id="Q2NR72"/>